<dbReference type="KEGG" id="nfl:COO91_02031"/>
<dbReference type="EMBL" id="CP024785">
    <property type="protein sequence ID" value="AUB36130.1"/>
    <property type="molecule type" value="Genomic_DNA"/>
</dbReference>
<evidence type="ECO:0000313" key="2">
    <source>
        <dbReference type="Proteomes" id="UP000232003"/>
    </source>
</evidence>
<dbReference type="AlphaFoldDB" id="A0A2K8SL97"/>
<protein>
    <submittedName>
        <fullName evidence="1">Uncharacterized protein</fullName>
    </submittedName>
</protein>
<evidence type="ECO:0000313" key="1">
    <source>
        <dbReference type="EMBL" id="AUB36130.1"/>
    </source>
</evidence>
<organism evidence="1 2">
    <name type="scientific">Nostoc flagelliforme CCNUN1</name>
    <dbReference type="NCBI Taxonomy" id="2038116"/>
    <lineage>
        <taxon>Bacteria</taxon>
        <taxon>Bacillati</taxon>
        <taxon>Cyanobacteriota</taxon>
        <taxon>Cyanophyceae</taxon>
        <taxon>Nostocales</taxon>
        <taxon>Nostocaceae</taxon>
        <taxon>Nostoc</taxon>
    </lineage>
</organism>
<reference evidence="1 2" key="1">
    <citation type="submission" date="2017-11" db="EMBL/GenBank/DDBJ databases">
        <title>Complete genome of a free-living desiccation-tolerant cyanobacterium and its photosynthetic adaptation to extreme terrestrial habitat.</title>
        <authorList>
            <person name="Shang J."/>
        </authorList>
    </citation>
    <scope>NUCLEOTIDE SEQUENCE [LARGE SCALE GENOMIC DNA]</scope>
    <source>
        <strain evidence="1 2">CCNUN1</strain>
    </source>
</reference>
<accession>A0A2K8SL97</accession>
<name>A0A2K8SL97_9NOSO</name>
<dbReference type="Proteomes" id="UP000232003">
    <property type="component" value="Chromosome"/>
</dbReference>
<sequence>MELLTQEGAYLLPNPYRCFVLCRSQQQEYLVVDVVAGGQDFVPELIAATSWLDGWLFCGFWQHEEMSPF</sequence>
<dbReference type="RefSeq" id="WP_100898139.1">
    <property type="nucleotide sequence ID" value="NZ_CAWNNC010000001.1"/>
</dbReference>
<proteinExistence type="predicted"/>
<keyword evidence="2" id="KW-1185">Reference proteome</keyword>
<gene>
    <name evidence="1" type="ORF">COO91_02031</name>
</gene>